<dbReference type="AlphaFoldDB" id="M4RQV3"/>
<feature type="transmembrane region" description="Helical" evidence="1">
    <location>
        <begin position="59"/>
        <end position="79"/>
    </location>
</feature>
<keyword evidence="4" id="KW-1185">Reference proteome</keyword>
<dbReference type="Proteomes" id="UP000011864">
    <property type="component" value="Chromosome"/>
</dbReference>
<protein>
    <recommendedName>
        <fullName evidence="2">Heparan-alpha-glucosaminide N-acetyltransferase catalytic domain-containing protein</fullName>
    </recommendedName>
</protein>
<keyword evidence="1" id="KW-0812">Transmembrane</keyword>
<accession>M4RQV3</accession>
<feature type="transmembrane region" description="Helical" evidence="1">
    <location>
        <begin position="36"/>
        <end position="53"/>
    </location>
</feature>
<evidence type="ECO:0000256" key="1">
    <source>
        <dbReference type="SAM" id="Phobius"/>
    </source>
</evidence>
<organism evidence="3 4">
    <name type="scientific">Paraglaciecola psychrophila 170</name>
    <dbReference type="NCBI Taxonomy" id="1129794"/>
    <lineage>
        <taxon>Bacteria</taxon>
        <taxon>Pseudomonadati</taxon>
        <taxon>Pseudomonadota</taxon>
        <taxon>Gammaproteobacteria</taxon>
        <taxon>Alteromonadales</taxon>
        <taxon>Alteromonadaceae</taxon>
        <taxon>Paraglaciecola</taxon>
    </lineage>
</organism>
<keyword evidence="1" id="KW-1133">Transmembrane helix</keyword>
<keyword evidence="1" id="KW-0472">Membrane</keyword>
<dbReference type="EMBL" id="CP003837">
    <property type="protein sequence ID" value="AGH45023.1"/>
    <property type="molecule type" value="Genomic_DNA"/>
</dbReference>
<dbReference type="Pfam" id="PF07786">
    <property type="entry name" value="HGSNAT_cat"/>
    <property type="match status" value="1"/>
</dbReference>
<name>M4RQV3_9ALTE</name>
<gene>
    <name evidence="3" type="ORF">C427_2914</name>
</gene>
<feature type="domain" description="Heparan-alpha-glucosaminide N-acetyltransferase catalytic" evidence="2">
    <location>
        <begin position="17"/>
        <end position="174"/>
    </location>
</feature>
<evidence type="ECO:0000313" key="3">
    <source>
        <dbReference type="EMBL" id="AGH45023.1"/>
    </source>
</evidence>
<feature type="transmembrane region" description="Helical" evidence="1">
    <location>
        <begin position="86"/>
        <end position="106"/>
    </location>
</feature>
<feature type="transmembrane region" description="Helical" evidence="1">
    <location>
        <begin position="166"/>
        <end position="187"/>
    </location>
</feature>
<dbReference type="PATRIC" id="fig|1129794.4.peg.2898"/>
<dbReference type="STRING" id="1129794.C427_2914"/>
<dbReference type="HOGENOM" id="CLU_067755_0_1_6"/>
<evidence type="ECO:0000313" key="4">
    <source>
        <dbReference type="Proteomes" id="UP000011864"/>
    </source>
</evidence>
<reference evidence="3 4" key="1">
    <citation type="journal article" date="2013" name="Genome Announc.">
        <title>Complete Genome Sequence of Glaciecola psychrophila Strain 170T.</title>
        <authorList>
            <person name="Yin J."/>
            <person name="Chen J."/>
            <person name="Liu G."/>
            <person name="Yu Y."/>
            <person name="Song L."/>
            <person name="Wang X."/>
            <person name="Qu X."/>
        </authorList>
    </citation>
    <scope>NUCLEOTIDE SEQUENCE [LARGE SCALE GENOMIC DNA]</scope>
    <source>
        <strain evidence="3 4">170</strain>
    </source>
</reference>
<dbReference type="eggNOG" id="COG3503">
    <property type="taxonomic scope" value="Bacteria"/>
</dbReference>
<dbReference type="InterPro" id="IPR012429">
    <property type="entry name" value="HGSNAT_cat"/>
</dbReference>
<feature type="transmembrane region" description="Helical" evidence="1">
    <location>
        <begin position="126"/>
        <end position="145"/>
    </location>
</feature>
<evidence type="ECO:0000259" key="2">
    <source>
        <dbReference type="Pfam" id="PF07786"/>
    </source>
</evidence>
<proteinExistence type="predicted"/>
<dbReference type="KEGG" id="gps:C427_2914"/>
<sequence>MENIQNNYREQLFIGCGHEQLFGISKIYQQKKLAKAVAKLFAVSLFITLGSLFMHPSTWVYFGIIHFITLALPISVIFVRAPNVAFVIGIACIVGYAIGIVNLTPIWEWSVLHLGIPTRTVDLVSFFPWIGVVLIGVFVMHKALFQIKVKSNRVLNKLVFLGQHSLLIYLIHQPILYGLFGLADMMLGR</sequence>